<dbReference type="SUPFAM" id="SSF48452">
    <property type="entry name" value="TPR-like"/>
    <property type="match status" value="2"/>
</dbReference>
<name>A0ABT8WWB6_9FLAO</name>
<accession>A0ABT8WWB6</accession>
<dbReference type="Proteomes" id="UP001176806">
    <property type="component" value="Unassembled WGS sequence"/>
</dbReference>
<keyword evidence="4" id="KW-0472">Membrane</keyword>
<dbReference type="InterPro" id="IPR011990">
    <property type="entry name" value="TPR-like_helical_dom_sf"/>
</dbReference>
<evidence type="ECO:0000313" key="7">
    <source>
        <dbReference type="Proteomes" id="UP001176806"/>
    </source>
</evidence>
<sequence length="561" mass="65678">MYLKPPFVLMFFLTLISQAIQGQEKSSDSLQDKSFEYLKSAFEEYEDNHKVSIVYVNAWIKKASREKDTFNLAYAYLYKSCILHYEGAIAYSDSIIALTKNYKNNEFPALGYMLKGYYNYDNGDDKKALKLYLIAYEYALKNNNINQQIEIKQFIGGLKTIFGQYDEALKIFREQLKFLESQPNYKKKLKKDYIIALNDLSKAYLRGEILDSASIRIKEGLDFSLKTKDSLMYSTFLLDSGTLLYFENDYKGALDSLKKVEPLINDISLANCYYYQGKIYKHRDINKTISYFNKVDSIYTATENPFIELKDTYKTMYDFYSKQGNVNKQLYFVDKLIKVDSLLNNTIKNINKEVINHYEVPKLKNEKGKLIIKINNEKDFNKKITFLVFFIILLFSSISFFFYNNQKKYKKRFNELLNKNLKTQKISITQHSENNSINISEKIINSIISKLDEFENKKKYLEQGIVLNKLAKDFNTNSVYLSKVINHNKGITFSNYLNGLRINHCIEELKTNYQLRAYTIKAISYEVGFSNSESFSKAFFNKTGIKPSFFIKELNKLARNS</sequence>
<dbReference type="Pfam" id="PF12833">
    <property type="entry name" value="HTH_18"/>
    <property type="match status" value="1"/>
</dbReference>
<evidence type="ECO:0000256" key="1">
    <source>
        <dbReference type="ARBA" id="ARBA00023015"/>
    </source>
</evidence>
<dbReference type="PROSITE" id="PS01124">
    <property type="entry name" value="HTH_ARAC_FAMILY_2"/>
    <property type="match status" value="1"/>
</dbReference>
<dbReference type="InterPro" id="IPR009057">
    <property type="entry name" value="Homeodomain-like_sf"/>
</dbReference>
<organism evidence="6 7">
    <name type="scientific">Flavivirga jejuensis</name>
    <dbReference type="NCBI Taxonomy" id="870487"/>
    <lineage>
        <taxon>Bacteria</taxon>
        <taxon>Pseudomonadati</taxon>
        <taxon>Bacteroidota</taxon>
        <taxon>Flavobacteriia</taxon>
        <taxon>Flavobacteriales</taxon>
        <taxon>Flavobacteriaceae</taxon>
        <taxon>Flavivirga</taxon>
    </lineage>
</organism>
<proteinExistence type="predicted"/>
<evidence type="ECO:0000256" key="4">
    <source>
        <dbReference type="SAM" id="Phobius"/>
    </source>
</evidence>
<dbReference type="RefSeq" id="WP_303304499.1">
    <property type="nucleotide sequence ID" value="NZ_BAABDA010000058.1"/>
</dbReference>
<protein>
    <submittedName>
        <fullName evidence="6">AraC family transcriptional regulator</fullName>
    </submittedName>
</protein>
<keyword evidence="4" id="KW-1133">Transmembrane helix</keyword>
<keyword evidence="3" id="KW-0804">Transcription</keyword>
<dbReference type="Gene3D" id="1.10.10.60">
    <property type="entry name" value="Homeodomain-like"/>
    <property type="match status" value="2"/>
</dbReference>
<feature type="domain" description="HTH araC/xylS-type" evidence="5">
    <location>
        <begin position="441"/>
        <end position="553"/>
    </location>
</feature>
<dbReference type="SMART" id="SM00342">
    <property type="entry name" value="HTH_ARAC"/>
    <property type="match status" value="1"/>
</dbReference>
<keyword evidence="4" id="KW-0812">Transmembrane</keyword>
<evidence type="ECO:0000259" key="5">
    <source>
        <dbReference type="PROSITE" id="PS01124"/>
    </source>
</evidence>
<comment type="caution">
    <text evidence="6">The sequence shown here is derived from an EMBL/GenBank/DDBJ whole genome shotgun (WGS) entry which is preliminary data.</text>
</comment>
<dbReference type="PANTHER" id="PTHR43280:SF2">
    <property type="entry name" value="HTH-TYPE TRANSCRIPTIONAL REGULATOR EXSA"/>
    <property type="match status" value="1"/>
</dbReference>
<keyword evidence="2" id="KW-0238">DNA-binding</keyword>
<dbReference type="PANTHER" id="PTHR43280">
    <property type="entry name" value="ARAC-FAMILY TRANSCRIPTIONAL REGULATOR"/>
    <property type="match status" value="1"/>
</dbReference>
<gene>
    <name evidence="6" type="ORF">Q4Q40_23495</name>
</gene>
<dbReference type="EMBL" id="JAUOEL010000013">
    <property type="protein sequence ID" value="MDO5977171.1"/>
    <property type="molecule type" value="Genomic_DNA"/>
</dbReference>
<keyword evidence="7" id="KW-1185">Reference proteome</keyword>
<evidence type="ECO:0000313" key="6">
    <source>
        <dbReference type="EMBL" id="MDO5977171.1"/>
    </source>
</evidence>
<dbReference type="SUPFAM" id="SSF46689">
    <property type="entry name" value="Homeodomain-like"/>
    <property type="match status" value="1"/>
</dbReference>
<evidence type="ECO:0000256" key="2">
    <source>
        <dbReference type="ARBA" id="ARBA00023125"/>
    </source>
</evidence>
<evidence type="ECO:0000256" key="3">
    <source>
        <dbReference type="ARBA" id="ARBA00023163"/>
    </source>
</evidence>
<dbReference type="Gene3D" id="1.25.40.10">
    <property type="entry name" value="Tetratricopeptide repeat domain"/>
    <property type="match status" value="1"/>
</dbReference>
<feature type="transmembrane region" description="Helical" evidence="4">
    <location>
        <begin position="384"/>
        <end position="403"/>
    </location>
</feature>
<reference evidence="6" key="1">
    <citation type="submission" date="2023-07" db="EMBL/GenBank/DDBJ databases">
        <title>Two novel species in the genus Flavivirga.</title>
        <authorList>
            <person name="Kwon K."/>
        </authorList>
    </citation>
    <scope>NUCLEOTIDE SEQUENCE</scope>
    <source>
        <strain evidence="6">KACC 14158</strain>
    </source>
</reference>
<keyword evidence="1" id="KW-0805">Transcription regulation</keyword>
<dbReference type="InterPro" id="IPR018060">
    <property type="entry name" value="HTH_AraC"/>
</dbReference>